<reference evidence="16 17" key="1">
    <citation type="submission" date="2023-05" db="EMBL/GenBank/DDBJ databases">
        <title>Comparative genomics reveals the evidence of polycyclic aromatic hydrocarbons degradation in moderately halophilic genus Pontibacillus.</title>
        <authorList>
            <person name="Yang H."/>
            <person name="Qian Z."/>
        </authorList>
    </citation>
    <scope>NUCLEOTIDE SEQUENCE [LARGE SCALE GENOMIC DNA]</scope>
    <source>
        <strain evidence="17">HN14</strain>
    </source>
</reference>
<feature type="domain" description="GHMP kinase N-terminal" evidence="14">
    <location>
        <begin position="56"/>
        <end position="138"/>
    </location>
</feature>
<dbReference type="SUPFAM" id="SSF54211">
    <property type="entry name" value="Ribosomal protein S5 domain 2-like"/>
    <property type="match status" value="1"/>
</dbReference>
<comment type="subcellular location">
    <subcellularLocation>
        <location evidence="13">Cytoplasm</location>
    </subcellularLocation>
</comment>
<organism evidence="16 17">
    <name type="scientific">Pontibacillus chungwhensis</name>
    <dbReference type="NCBI Taxonomy" id="265426"/>
    <lineage>
        <taxon>Bacteria</taxon>
        <taxon>Bacillati</taxon>
        <taxon>Bacillota</taxon>
        <taxon>Bacilli</taxon>
        <taxon>Bacillales</taxon>
        <taxon>Bacillaceae</taxon>
        <taxon>Pontibacillus</taxon>
    </lineage>
</organism>
<evidence type="ECO:0000256" key="8">
    <source>
        <dbReference type="ARBA" id="ARBA00022741"/>
    </source>
</evidence>
<dbReference type="NCBIfam" id="TIGR00191">
    <property type="entry name" value="thrB"/>
    <property type="match status" value="1"/>
</dbReference>
<keyword evidence="17" id="KW-1185">Reference proteome</keyword>
<dbReference type="PROSITE" id="PS00627">
    <property type="entry name" value="GHMP_KINASES_ATP"/>
    <property type="match status" value="1"/>
</dbReference>
<evidence type="ECO:0000256" key="7">
    <source>
        <dbReference type="ARBA" id="ARBA00022697"/>
    </source>
</evidence>
<evidence type="ECO:0000256" key="6">
    <source>
        <dbReference type="ARBA" id="ARBA00022679"/>
    </source>
</evidence>
<dbReference type="InterPro" id="IPR036554">
    <property type="entry name" value="GHMP_kinase_C_sf"/>
</dbReference>
<dbReference type="Proteomes" id="UP001236652">
    <property type="component" value="Chromosome"/>
</dbReference>
<evidence type="ECO:0000313" key="16">
    <source>
        <dbReference type="EMBL" id="WIF99042.1"/>
    </source>
</evidence>
<name>A0ABY8V1C4_9BACI</name>
<dbReference type="PANTHER" id="PTHR20861:SF1">
    <property type="entry name" value="HOMOSERINE KINASE"/>
    <property type="match status" value="1"/>
</dbReference>
<evidence type="ECO:0000259" key="14">
    <source>
        <dbReference type="Pfam" id="PF00288"/>
    </source>
</evidence>
<dbReference type="InterPro" id="IPR014721">
    <property type="entry name" value="Ribsml_uS5_D2-typ_fold_subgr"/>
</dbReference>
<keyword evidence="7 13" id="KW-0791">Threonine biosynthesis</keyword>
<dbReference type="SUPFAM" id="SSF55060">
    <property type="entry name" value="GHMP Kinase, C-terminal domain"/>
    <property type="match status" value="1"/>
</dbReference>
<dbReference type="InterPro" id="IPR006203">
    <property type="entry name" value="GHMP_knse_ATP-bd_CS"/>
</dbReference>
<comment type="function">
    <text evidence="12 13">Catalyzes the ATP-dependent phosphorylation of L-homoserine to L-homoserine phosphate.</text>
</comment>
<dbReference type="Gene3D" id="3.30.230.10">
    <property type="match status" value="1"/>
</dbReference>
<evidence type="ECO:0000256" key="9">
    <source>
        <dbReference type="ARBA" id="ARBA00022777"/>
    </source>
</evidence>
<dbReference type="InterPro" id="IPR013750">
    <property type="entry name" value="GHMP_kinase_C_dom"/>
</dbReference>
<dbReference type="GO" id="GO:0004413">
    <property type="term" value="F:homoserine kinase activity"/>
    <property type="evidence" value="ECO:0007669"/>
    <property type="project" value="UniProtKB-EC"/>
</dbReference>
<dbReference type="PRINTS" id="PR00958">
    <property type="entry name" value="HOMSERKINASE"/>
</dbReference>
<keyword evidence="8 13" id="KW-0547">Nucleotide-binding</keyword>
<evidence type="ECO:0000256" key="4">
    <source>
        <dbReference type="ARBA" id="ARBA00017858"/>
    </source>
</evidence>
<keyword evidence="10 13" id="KW-0067">ATP-binding</keyword>
<dbReference type="PIRSF" id="PIRSF000676">
    <property type="entry name" value="Homoser_kin"/>
    <property type="match status" value="1"/>
</dbReference>
<evidence type="ECO:0000256" key="11">
    <source>
        <dbReference type="ARBA" id="ARBA00049375"/>
    </source>
</evidence>
<dbReference type="EMBL" id="CP126446">
    <property type="protein sequence ID" value="WIF99042.1"/>
    <property type="molecule type" value="Genomic_DNA"/>
</dbReference>
<feature type="binding site" evidence="13">
    <location>
        <begin position="86"/>
        <end position="96"/>
    </location>
    <ligand>
        <name>ATP</name>
        <dbReference type="ChEBI" id="CHEBI:30616"/>
    </ligand>
</feature>
<evidence type="ECO:0000256" key="1">
    <source>
        <dbReference type="ARBA" id="ARBA00005015"/>
    </source>
</evidence>
<gene>
    <name evidence="13 16" type="primary">thrB</name>
    <name evidence="16" type="ORF">QNI29_05140</name>
</gene>
<proteinExistence type="inferred from homology"/>
<comment type="pathway">
    <text evidence="1 13">Amino-acid biosynthesis; L-threonine biosynthesis; L-threonine from L-aspartate: step 4/5.</text>
</comment>
<dbReference type="PANTHER" id="PTHR20861">
    <property type="entry name" value="HOMOSERINE/4-DIPHOSPHOCYTIDYL-2-C-METHYL-D-ERYTHRITOL KINASE"/>
    <property type="match status" value="1"/>
</dbReference>
<dbReference type="Pfam" id="PF08544">
    <property type="entry name" value="GHMP_kinases_C"/>
    <property type="match status" value="1"/>
</dbReference>
<keyword evidence="6 13" id="KW-0808">Transferase</keyword>
<comment type="similarity">
    <text evidence="2 13">Belongs to the GHMP kinase family. Homoserine kinase subfamily.</text>
</comment>
<evidence type="ECO:0000256" key="3">
    <source>
        <dbReference type="ARBA" id="ARBA00012078"/>
    </source>
</evidence>
<accession>A0ABY8V1C4</accession>
<dbReference type="EC" id="2.7.1.39" evidence="3 13"/>
<dbReference type="HAMAP" id="MF_00384">
    <property type="entry name" value="Homoser_kinase"/>
    <property type="match status" value="1"/>
</dbReference>
<dbReference type="Gene3D" id="3.30.70.890">
    <property type="entry name" value="GHMP kinase, C-terminal domain"/>
    <property type="match status" value="1"/>
</dbReference>
<dbReference type="InterPro" id="IPR000870">
    <property type="entry name" value="Homoserine_kinase"/>
</dbReference>
<comment type="catalytic activity">
    <reaction evidence="11 13">
        <text>L-homoserine + ATP = O-phospho-L-homoserine + ADP + H(+)</text>
        <dbReference type="Rhea" id="RHEA:13985"/>
        <dbReference type="ChEBI" id="CHEBI:15378"/>
        <dbReference type="ChEBI" id="CHEBI:30616"/>
        <dbReference type="ChEBI" id="CHEBI:57476"/>
        <dbReference type="ChEBI" id="CHEBI:57590"/>
        <dbReference type="ChEBI" id="CHEBI:456216"/>
        <dbReference type="EC" id="2.7.1.39"/>
    </reaction>
</comment>
<keyword evidence="5 13" id="KW-0028">Amino-acid biosynthesis</keyword>
<sequence length="302" mass="32823">MIHVRVPASCANLGPGFDSIGVALNLFLEIQATRAQSWSFKACSVFVKGMPEDEENVIYKAAQLTAHKYGYHHLPPHHVEVTSEIPVARGLGSSASAMVAGIELADQILDLTLTDEEKISIASEMEGHPDNVAPSVVGSGVIAYQEGKEVSWTTVTFEKVCFLAAVPSFDLKTSEARNVLPPNLPYKEAVEGSAIANVLVAALVKGDWALAGKMMEKDRFHQPYRGELMPHYEELRSFLSLEGVYGTFMSGAGPTIMSLMPTDQGSRITENAKKNYPDFDWKRLSVDYSGSVVTIPTAQSKS</sequence>
<keyword evidence="13" id="KW-0963">Cytoplasm</keyword>
<dbReference type="InterPro" id="IPR006204">
    <property type="entry name" value="GHMP_kinase_N_dom"/>
</dbReference>
<evidence type="ECO:0000256" key="13">
    <source>
        <dbReference type="HAMAP-Rule" id="MF_00384"/>
    </source>
</evidence>
<feature type="domain" description="GHMP kinase C-terminal" evidence="15">
    <location>
        <begin position="200"/>
        <end position="277"/>
    </location>
</feature>
<keyword evidence="9 13" id="KW-0418">Kinase</keyword>
<dbReference type="RefSeq" id="WP_231418385.1">
    <property type="nucleotide sequence ID" value="NZ_CP126446.1"/>
</dbReference>
<evidence type="ECO:0000256" key="5">
    <source>
        <dbReference type="ARBA" id="ARBA00022605"/>
    </source>
</evidence>
<evidence type="ECO:0000256" key="2">
    <source>
        <dbReference type="ARBA" id="ARBA00007370"/>
    </source>
</evidence>
<evidence type="ECO:0000259" key="15">
    <source>
        <dbReference type="Pfam" id="PF08544"/>
    </source>
</evidence>
<dbReference type="Pfam" id="PF00288">
    <property type="entry name" value="GHMP_kinases_N"/>
    <property type="match status" value="1"/>
</dbReference>
<dbReference type="InterPro" id="IPR020568">
    <property type="entry name" value="Ribosomal_Su5_D2-typ_SF"/>
</dbReference>
<protein>
    <recommendedName>
        <fullName evidence="4 13">Homoserine kinase</fullName>
        <shortName evidence="13">HK</shortName>
        <shortName evidence="13">HSK</shortName>
        <ecNumber evidence="3 13">2.7.1.39</ecNumber>
    </recommendedName>
</protein>
<evidence type="ECO:0000313" key="17">
    <source>
        <dbReference type="Proteomes" id="UP001236652"/>
    </source>
</evidence>
<evidence type="ECO:0000256" key="10">
    <source>
        <dbReference type="ARBA" id="ARBA00022840"/>
    </source>
</evidence>
<evidence type="ECO:0000256" key="12">
    <source>
        <dbReference type="ARBA" id="ARBA00049954"/>
    </source>
</evidence>